<dbReference type="InterPro" id="IPR042423">
    <property type="entry name" value="PGBD5"/>
</dbReference>
<reference evidence="1 2" key="1">
    <citation type="submission" date="2024-05" db="EMBL/GenBank/DDBJ databases">
        <title>Genome sequencing and assembly of Indian major carp, Cirrhinus mrigala (Hamilton, 1822).</title>
        <authorList>
            <person name="Mohindra V."/>
            <person name="Chowdhury L.M."/>
            <person name="Lal K."/>
            <person name="Jena J.K."/>
        </authorList>
    </citation>
    <scope>NUCLEOTIDE SEQUENCE [LARGE SCALE GENOMIC DNA]</scope>
    <source>
        <strain evidence="1">CM1030</strain>
        <tissue evidence="1">Blood</tissue>
    </source>
</reference>
<organism evidence="1 2">
    <name type="scientific">Cirrhinus mrigala</name>
    <name type="common">Mrigala</name>
    <dbReference type="NCBI Taxonomy" id="683832"/>
    <lineage>
        <taxon>Eukaryota</taxon>
        <taxon>Metazoa</taxon>
        <taxon>Chordata</taxon>
        <taxon>Craniata</taxon>
        <taxon>Vertebrata</taxon>
        <taxon>Euteleostomi</taxon>
        <taxon>Actinopterygii</taxon>
        <taxon>Neopterygii</taxon>
        <taxon>Teleostei</taxon>
        <taxon>Ostariophysi</taxon>
        <taxon>Cypriniformes</taxon>
        <taxon>Cyprinidae</taxon>
        <taxon>Labeoninae</taxon>
        <taxon>Labeonini</taxon>
        <taxon>Cirrhinus</taxon>
    </lineage>
</organism>
<feature type="non-terminal residue" evidence="1">
    <location>
        <position position="1"/>
    </location>
</feature>
<dbReference type="EMBL" id="JAMKFB020000013">
    <property type="protein sequence ID" value="KAL0177925.1"/>
    <property type="molecule type" value="Genomic_DNA"/>
</dbReference>
<protein>
    <submittedName>
        <fullName evidence="1">Uncharacterized protein</fullName>
    </submittedName>
</protein>
<evidence type="ECO:0000313" key="2">
    <source>
        <dbReference type="Proteomes" id="UP001529510"/>
    </source>
</evidence>
<feature type="non-terminal residue" evidence="1">
    <location>
        <position position="55"/>
    </location>
</feature>
<evidence type="ECO:0000313" key="1">
    <source>
        <dbReference type="EMBL" id="KAL0177925.1"/>
    </source>
</evidence>
<dbReference type="Proteomes" id="UP001529510">
    <property type="component" value="Unassembled WGS sequence"/>
</dbReference>
<comment type="caution">
    <text evidence="1">The sequence shown here is derived from an EMBL/GenBank/DDBJ whole genome shotgun (WGS) entry which is preliminary data.</text>
</comment>
<dbReference type="PANTHER" id="PTHR28576:SF2">
    <property type="entry name" value="PIGGYBAC TRANSPOSABLE ELEMENT-DERIVED PROTEIN 5"/>
    <property type="match status" value="1"/>
</dbReference>
<dbReference type="AlphaFoldDB" id="A0ABD0PW47"/>
<keyword evidence="2" id="KW-1185">Reference proteome</keyword>
<gene>
    <name evidence="1" type="ORF">M9458_026819</name>
</gene>
<accession>A0ABD0PW47</accession>
<name>A0ABD0PW47_CIRMR</name>
<dbReference type="PANTHER" id="PTHR28576">
    <property type="entry name" value="PIGGYBAC TRANSPOSABLE ELEMENT-DERIVED PROTEIN 5"/>
    <property type="match status" value="1"/>
</dbReference>
<sequence>KSDCTGLPQSMLINTEAPQQRGQSHVKMRGNMSIINWYNKGNFRFLTNAYSPTKE</sequence>
<proteinExistence type="predicted"/>